<reference evidence="1 2" key="2">
    <citation type="submission" date="2018-11" db="EMBL/GenBank/DDBJ databases">
        <authorList>
            <consortium name="Pathogen Informatics"/>
        </authorList>
    </citation>
    <scope>NUCLEOTIDE SEQUENCE [LARGE SCALE GENOMIC DNA]</scope>
</reference>
<dbReference type="WBParaSite" id="NBR_0000801601-mRNA-1">
    <property type="protein sequence ID" value="NBR_0000801601-mRNA-1"/>
    <property type="gene ID" value="NBR_0000801601"/>
</dbReference>
<evidence type="ECO:0000313" key="1">
    <source>
        <dbReference type="EMBL" id="VDL71606.1"/>
    </source>
</evidence>
<evidence type="ECO:0000313" key="2">
    <source>
        <dbReference type="Proteomes" id="UP000271162"/>
    </source>
</evidence>
<dbReference type="AlphaFoldDB" id="A0A0N4XY79"/>
<dbReference type="STRING" id="27835.A0A0N4XY79"/>
<gene>
    <name evidence="1" type="ORF">NBR_LOCUS8017</name>
</gene>
<sequence length="141" mass="16051">MQEFISQSAGNTMDKLVYYIPCSYSYRKNDSDQNSFIKTMDKGNVQNNVLIVSNKNNASDVSTWYNQTMKNSVGVDSGGVVNQTVAFGELYFCFDWKPRSCNDDKSEDNECHHENVVKTAFYTTCYNSIQSSFVLDITTYT</sequence>
<accession>A0A0N4XY79</accession>
<reference evidence="3" key="1">
    <citation type="submission" date="2017-02" db="UniProtKB">
        <authorList>
            <consortium name="WormBaseParasite"/>
        </authorList>
    </citation>
    <scope>IDENTIFICATION</scope>
</reference>
<evidence type="ECO:0000313" key="3">
    <source>
        <dbReference type="WBParaSite" id="NBR_0000801601-mRNA-1"/>
    </source>
</evidence>
<keyword evidence="2" id="KW-1185">Reference proteome</keyword>
<proteinExistence type="predicted"/>
<protein>
    <submittedName>
        <fullName evidence="3">Astacin domain-containing protein</fullName>
    </submittedName>
</protein>
<dbReference type="EMBL" id="UYSL01019953">
    <property type="protein sequence ID" value="VDL71606.1"/>
    <property type="molecule type" value="Genomic_DNA"/>
</dbReference>
<organism evidence="3">
    <name type="scientific">Nippostrongylus brasiliensis</name>
    <name type="common">Rat hookworm</name>
    <dbReference type="NCBI Taxonomy" id="27835"/>
    <lineage>
        <taxon>Eukaryota</taxon>
        <taxon>Metazoa</taxon>
        <taxon>Ecdysozoa</taxon>
        <taxon>Nematoda</taxon>
        <taxon>Chromadorea</taxon>
        <taxon>Rhabditida</taxon>
        <taxon>Rhabditina</taxon>
        <taxon>Rhabditomorpha</taxon>
        <taxon>Strongyloidea</taxon>
        <taxon>Heligmosomidae</taxon>
        <taxon>Nippostrongylus</taxon>
    </lineage>
</organism>
<dbReference type="Proteomes" id="UP000271162">
    <property type="component" value="Unassembled WGS sequence"/>
</dbReference>
<name>A0A0N4XY79_NIPBR</name>